<dbReference type="STRING" id="408657.SAMN04487995_2949"/>
<keyword evidence="2" id="KW-1185">Reference proteome</keyword>
<proteinExistence type="predicted"/>
<evidence type="ECO:0008006" key="3">
    <source>
        <dbReference type="Google" id="ProtNLM"/>
    </source>
</evidence>
<accession>A0A1H6V7I2</accession>
<sequence length="211" mass="23463">MSAPLSHLVPSRSAKKARFDAESIYPILDEALFCTISYSIDNKPFSIPTSFVRYEDKIYIHGSVGSHFIRQIATGIPVCITVMLVDSLVVAKSAFSHSVNYRSVVIFATAEVVEDYDQKLASFEWLTNKVVPNSWEYLRPVKPGEVKKTTALAFSLEEASLKARSGMPNDEEEDLGLPIWSGLIPLSNKRLTPVSDELSENIPLPAHLQHL</sequence>
<dbReference type="EMBL" id="FNXY01000004">
    <property type="protein sequence ID" value="SEI99786.1"/>
    <property type="molecule type" value="Genomic_DNA"/>
</dbReference>
<dbReference type="PANTHER" id="PTHR34071:SF2">
    <property type="entry name" value="FLAVIN-NUCLEOTIDE-BINDING PROTEIN"/>
    <property type="match status" value="1"/>
</dbReference>
<organism evidence="1 2">
    <name type="scientific">Dyadobacter koreensis</name>
    <dbReference type="NCBI Taxonomy" id="408657"/>
    <lineage>
        <taxon>Bacteria</taxon>
        <taxon>Pseudomonadati</taxon>
        <taxon>Bacteroidota</taxon>
        <taxon>Cytophagia</taxon>
        <taxon>Cytophagales</taxon>
        <taxon>Spirosomataceae</taxon>
        <taxon>Dyadobacter</taxon>
    </lineage>
</organism>
<dbReference type="Pfam" id="PF12900">
    <property type="entry name" value="Pyridox_ox_2"/>
    <property type="match status" value="1"/>
</dbReference>
<gene>
    <name evidence="1" type="ORF">SAMN04487995_2949</name>
</gene>
<evidence type="ECO:0000313" key="2">
    <source>
        <dbReference type="Proteomes" id="UP000199532"/>
    </source>
</evidence>
<protein>
    <recommendedName>
        <fullName evidence="3">Nitroimidazol reductase NimA, pyridoxamine 5'-phosphate oxidase superfamily</fullName>
    </recommendedName>
</protein>
<reference evidence="1 2" key="1">
    <citation type="submission" date="2016-10" db="EMBL/GenBank/DDBJ databases">
        <authorList>
            <person name="de Groot N.N."/>
        </authorList>
    </citation>
    <scope>NUCLEOTIDE SEQUENCE [LARGE SCALE GENOMIC DNA]</scope>
    <source>
        <strain evidence="1 2">DSM 19938</strain>
    </source>
</reference>
<dbReference type="RefSeq" id="WP_090336025.1">
    <property type="nucleotide sequence ID" value="NZ_FNXY01000004.1"/>
</dbReference>
<evidence type="ECO:0000313" key="1">
    <source>
        <dbReference type="EMBL" id="SEI99786.1"/>
    </source>
</evidence>
<dbReference type="Proteomes" id="UP000199532">
    <property type="component" value="Unassembled WGS sequence"/>
</dbReference>
<dbReference type="PANTHER" id="PTHR34071">
    <property type="entry name" value="5-NITROIMIDAZOLE ANTIBIOTICS RESISTANCE PROTEIN, NIMA-FAMILY-RELATED PROTEIN-RELATED"/>
    <property type="match status" value="1"/>
</dbReference>
<name>A0A1H6V7I2_9BACT</name>
<dbReference type="InterPro" id="IPR012349">
    <property type="entry name" value="Split_barrel_FMN-bd"/>
</dbReference>
<dbReference type="OrthoDB" id="116031at2"/>
<dbReference type="Gene3D" id="2.30.110.10">
    <property type="entry name" value="Electron Transport, Fmn-binding Protein, Chain A"/>
    <property type="match status" value="1"/>
</dbReference>
<dbReference type="AlphaFoldDB" id="A0A1H6V7I2"/>
<dbReference type="InterPro" id="IPR024747">
    <property type="entry name" value="Pyridox_Oxase-rel"/>
</dbReference>
<dbReference type="SUPFAM" id="SSF50475">
    <property type="entry name" value="FMN-binding split barrel"/>
    <property type="match status" value="1"/>
</dbReference>